<dbReference type="Proteomes" id="UP000095606">
    <property type="component" value="Unassembled WGS sequence"/>
</dbReference>
<dbReference type="GeneID" id="69590890"/>
<evidence type="ECO:0000256" key="1">
    <source>
        <dbReference type="SAM" id="SignalP"/>
    </source>
</evidence>
<keyword evidence="5" id="KW-1185">Reference proteome</keyword>
<sequence length="281" mass="32955">MNIKFLWCWCIFSLLSITSAFSTSQESEILFIDGVKWDMLAQPIDIDSIHNTKFREFLPKERHWTTANWDGYTGVWEIKNNQLYLQKVIIEISENHSTEKREVKGIDSFFSEYKTDDGIFASWFSGKVRLGRGDIIRFGAGGFDRNYMEECVLTIKDGVVTDKVFYHNSRKEGIKLLQIRDSLQAHFPWEKFPEISGKRHIIFLSDFDLSADGHYIDSNVKIRLDKVMTEDQSHPIITAIKKKLKEIYPWEVLYINGKYRPEYQHFTFPIIIKSSNDETPD</sequence>
<evidence type="ECO:0000313" key="5">
    <source>
        <dbReference type="Proteomes" id="UP001060104"/>
    </source>
</evidence>
<evidence type="ECO:0000313" key="2">
    <source>
        <dbReference type="EMBL" id="CUP43535.1"/>
    </source>
</evidence>
<keyword evidence="1" id="KW-0732">Signal</keyword>
<feature type="signal peptide" evidence="1">
    <location>
        <begin position="1"/>
        <end position="22"/>
    </location>
</feature>
<proteinExistence type="predicted"/>
<dbReference type="EMBL" id="CP103141">
    <property type="protein sequence ID" value="UVQ73665.1"/>
    <property type="molecule type" value="Genomic_DNA"/>
</dbReference>
<evidence type="ECO:0000313" key="4">
    <source>
        <dbReference type="Proteomes" id="UP000095606"/>
    </source>
</evidence>
<evidence type="ECO:0000313" key="3">
    <source>
        <dbReference type="EMBL" id="UVQ73665.1"/>
    </source>
</evidence>
<dbReference type="EMBL" id="CZAE01000011">
    <property type="protein sequence ID" value="CUP43535.1"/>
    <property type="molecule type" value="Genomic_DNA"/>
</dbReference>
<feature type="chain" id="PRO_5044593211" evidence="1">
    <location>
        <begin position="23"/>
        <end position="281"/>
    </location>
</feature>
<accession>A0A3E5GDS0</accession>
<accession>A0A174NBU2</accession>
<dbReference type="RefSeq" id="WP_010538417.1">
    <property type="nucleotide sequence ID" value="NZ_CABMFH010000008.1"/>
</dbReference>
<dbReference type="Proteomes" id="UP001060104">
    <property type="component" value="Chromosome"/>
</dbReference>
<reference evidence="3" key="2">
    <citation type="submission" date="2022-08" db="EMBL/GenBank/DDBJ databases">
        <title>Genome Sequencing of Bacteroides fragilis Group Isolates with Nanopore Technology.</title>
        <authorList>
            <person name="Tisza M.J."/>
            <person name="Smith D."/>
            <person name="Dekker J.P."/>
        </authorList>
    </citation>
    <scope>NUCLEOTIDE SEQUENCE</scope>
    <source>
        <strain evidence="3">BFG-527</strain>
    </source>
</reference>
<reference evidence="2 4" key="1">
    <citation type="submission" date="2015-09" db="EMBL/GenBank/DDBJ databases">
        <authorList>
            <consortium name="Pathogen Informatics"/>
        </authorList>
    </citation>
    <scope>NUCLEOTIDE SEQUENCE [LARGE SCALE GENOMIC DNA]</scope>
    <source>
        <strain evidence="2 4">2789STDY5834846</strain>
    </source>
</reference>
<dbReference type="AlphaFoldDB" id="A0A3E5GDS0"/>
<name>A0A3E5GDS0_9BACE</name>
<gene>
    <name evidence="2" type="ORF">ERS852461_02578</name>
    <name evidence="3" type="ORF">NXY30_22065</name>
</gene>
<protein>
    <submittedName>
        <fullName evidence="2">Uncharacterized protein</fullName>
    </submittedName>
</protein>
<organism evidence="2 4">
    <name type="scientific">Bacteroides faecis</name>
    <dbReference type="NCBI Taxonomy" id="674529"/>
    <lineage>
        <taxon>Bacteria</taxon>
        <taxon>Pseudomonadati</taxon>
        <taxon>Bacteroidota</taxon>
        <taxon>Bacteroidia</taxon>
        <taxon>Bacteroidales</taxon>
        <taxon>Bacteroidaceae</taxon>
        <taxon>Bacteroides</taxon>
    </lineage>
</organism>